<evidence type="ECO:0000313" key="9">
    <source>
        <dbReference type="EnsemblPlants" id="Kaladp0037s0258.1.v1.1"/>
    </source>
</evidence>
<evidence type="ECO:0000256" key="1">
    <source>
        <dbReference type="ARBA" id="ARBA00004123"/>
    </source>
</evidence>
<dbReference type="Proteomes" id="UP000594263">
    <property type="component" value="Unplaced"/>
</dbReference>
<name>A0A7N0THF3_KALFE</name>
<dbReference type="GO" id="GO:0030915">
    <property type="term" value="C:Smc5-Smc6 complex"/>
    <property type="evidence" value="ECO:0007669"/>
    <property type="project" value="UniProtKB-UniRule"/>
</dbReference>
<keyword evidence="4 7" id="KW-0233">DNA recombination</keyword>
<evidence type="ECO:0000256" key="3">
    <source>
        <dbReference type="ARBA" id="ARBA00022763"/>
    </source>
</evidence>
<dbReference type="GO" id="GO:0006281">
    <property type="term" value="P:DNA repair"/>
    <property type="evidence" value="ECO:0007669"/>
    <property type="project" value="UniProtKB-UniRule"/>
</dbReference>
<evidence type="ECO:0000259" key="8">
    <source>
        <dbReference type="Pfam" id="PF08743"/>
    </source>
</evidence>
<evidence type="ECO:0000256" key="5">
    <source>
        <dbReference type="ARBA" id="ARBA00023204"/>
    </source>
</evidence>
<dbReference type="PANTHER" id="PTHR16140:SF0">
    <property type="entry name" value="NON-STRUCTURAL MAINTENANCE OF CHROMOSOMES ELEMENT 4"/>
    <property type="match status" value="1"/>
</dbReference>
<organism evidence="9 10">
    <name type="scientific">Kalanchoe fedtschenkoi</name>
    <name type="common">Lavender scallops</name>
    <name type="synonym">South American air plant</name>
    <dbReference type="NCBI Taxonomy" id="63787"/>
    <lineage>
        <taxon>Eukaryota</taxon>
        <taxon>Viridiplantae</taxon>
        <taxon>Streptophyta</taxon>
        <taxon>Embryophyta</taxon>
        <taxon>Tracheophyta</taxon>
        <taxon>Spermatophyta</taxon>
        <taxon>Magnoliopsida</taxon>
        <taxon>eudicotyledons</taxon>
        <taxon>Gunneridae</taxon>
        <taxon>Pentapetalae</taxon>
        <taxon>Saxifragales</taxon>
        <taxon>Crassulaceae</taxon>
        <taxon>Kalanchoe</taxon>
    </lineage>
</organism>
<keyword evidence="3 7" id="KW-0227">DNA damage</keyword>
<evidence type="ECO:0000256" key="6">
    <source>
        <dbReference type="ARBA" id="ARBA00023242"/>
    </source>
</evidence>
<comment type="subunit">
    <text evidence="7">Component of the SMC5-SMC6 complex.</text>
</comment>
<dbReference type="GO" id="GO:0006310">
    <property type="term" value="P:DNA recombination"/>
    <property type="evidence" value="ECO:0007669"/>
    <property type="project" value="UniProtKB-UniRule"/>
</dbReference>
<evidence type="ECO:0000313" key="10">
    <source>
        <dbReference type="Proteomes" id="UP000594263"/>
    </source>
</evidence>
<keyword evidence="6 7" id="KW-0539">Nucleus</keyword>
<protein>
    <recommendedName>
        <fullName evidence="7">Non-structural maintenance of chromosomes element 4</fullName>
    </recommendedName>
</protein>
<dbReference type="InterPro" id="IPR027786">
    <property type="entry name" value="Nse4/EID"/>
</dbReference>
<evidence type="ECO:0000256" key="7">
    <source>
        <dbReference type="RuleBase" id="RU365071"/>
    </source>
</evidence>
<dbReference type="PANTHER" id="PTHR16140">
    <property type="entry name" value="NON-STRUCTURAL MAINTENANCE OF CHROMOSOMES ELEMENT 4"/>
    <property type="match status" value="1"/>
</dbReference>
<comment type="function">
    <text evidence="7">Component of the SMC5-SMC6 complex, that promotes sister chromatid alignment after DNA damage and facilitates double-stranded DNA breaks (DSBs) repair via homologous recombination between sister chromatids.</text>
</comment>
<sequence>MTMGSRAHQTGDDVAECSVKQERLNNNSTQPLDSNCNGAVDRRLLRSHYLALKTLIHDQKHEADDMDAFTSVITKVDNLHHLVQKPREQVADAEALLDISNNLVTSVKSRANEGLTPSDFVARLVTEYGLYNGTASDAEQISLRWHDLGCATGHIFRNCRGCCTMLGPLTNELKQRKVAAQRQRSNPTDTCQPETLYDKREEEQTDTDKNMLTMFGILRRRKRVLLESLILNRNSFAQTVENLFALSFLVKDGRVEILVDEKGSHFVSPKNAPSASLVSSGDVRYRHFVFRFDFKDWKLMMDMVSVGEELMPHRSCSTSSTDEEIVSRATCSTSHGQAIIPPILDPVVHENLVVEDSPERDIDSHSQPSRLRLSGIGRLKRKQLYNSCSQ</sequence>
<dbReference type="AlphaFoldDB" id="A0A7N0THF3"/>
<comment type="similarity">
    <text evidence="2 7">Belongs to the NSE4 family.</text>
</comment>
<dbReference type="Pfam" id="PF08743">
    <property type="entry name" value="Nse4_C"/>
    <property type="match status" value="1"/>
</dbReference>
<keyword evidence="5 7" id="KW-0234">DNA repair</keyword>
<dbReference type="GO" id="GO:0005634">
    <property type="term" value="C:nucleus"/>
    <property type="evidence" value="ECO:0007669"/>
    <property type="project" value="UniProtKB-SubCell"/>
</dbReference>
<comment type="subcellular location">
    <subcellularLocation>
        <location evidence="1 7">Nucleus</location>
    </subcellularLocation>
</comment>
<evidence type="ECO:0000256" key="4">
    <source>
        <dbReference type="ARBA" id="ARBA00023172"/>
    </source>
</evidence>
<dbReference type="Gramene" id="Kaladp0037s0258.1.v1.1">
    <property type="protein sequence ID" value="Kaladp0037s0258.1.v1.1"/>
    <property type="gene ID" value="Kaladp0037s0258.v1.1"/>
</dbReference>
<proteinExistence type="inferred from homology"/>
<keyword evidence="10" id="KW-1185">Reference proteome</keyword>
<dbReference type="EnsemblPlants" id="Kaladp0037s0258.1.v1.1">
    <property type="protein sequence ID" value="Kaladp0037s0258.1.v1.1"/>
    <property type="gene ID" value="Kaladp0037s0258.v1.1"/>
</dbReference>
<accession>A0A7N0THF3</accession>
<evidence type="ECO:0000256" key="2">
    <source>
        <dbReference type="ARBA" id="ARBA00008997"/>
    </source>
</evidence>
<dbReference type="InterPro" id="IPR014854">
    <property type="entry name" value="Nse4_C"/>
</dbReference>
<feature type="domain" description="Non-structural maintenance of chromosome element 4 C-terminal" evidence="8">
    <location>
        <begin position="225"/>
        <end position="311"/>
    </location>
</feature>
<reference evidence="9" key="1">
    <citation type="submission" date="2021-01" db="UniProtKB">
        <authorList>
            <consortium name="EnsemblPlants"/>
        </authorList>
    </citation>
    <scope>IDENTIFICATION</scope>
</reference>